<organism evidence="1 2">
    <name type="scientific">Vibrio jasicida</name>
    <dbReference type="NCBI Taxonomy" id="766224"/>
    <lineage>
        <taxon>Bacteria</taxon>
        <taxon>Pseudomonadati</taxon>
        <taxon>Pseudomonadota</taxon>
        <taxon>Gammaproteobacteria</taxon>
        <taxon>Vibrionales</taxon>
        <taxon>Vibrionaceae</taxon>
        <taxon>Vibrio</taxon>
    </lineage>
</organism>
<evidence type="ECO:0000313" key="1">
    <source>
        <dbReference type="EMBL" id="CAH1597756.1"/>
    </source>
</evidence>
<dbReference type="Proteomes" id="UP001295462">
    <property type="component" value="Unassembled WGS sequence"/>
</dbReference>
<accession>A0AAU9QQF1</accession>
<sequence length="32" mass="3850">MIFSQRLTHYQQDLGYITYKRQADLSDAFSPR</sequence>
<name>A0AAU9QQF1_9VIBR</name>
<evidence type="ECO:0000313" key="2">
    <source>
        <dbReference type="Proteomes" id="UP001295462"/>
    </source>
</evidence>
<dbReference type="AlphaFoldDB" id="A0AAU9QQF1"/>
<proteinExistence type="predicted"/>
<gene>
    <name evidence="1" type="ORF">THF1A12_330057</name>
</gene>
<dbReference type="EMBL" id="CAKMUD010000087">
    <property type="protein sequence ID" value="CAH1597756.1"/>
    <property type="molecule type" value="Genomic_DNA"/>
</dbReference>
<reference evidence="1" key="1">
    <citation type="submission" date="2022-01" db="EMBL/GenBank/DDBJ databases">
        <authorList>
            <person name="Lagorce A."/>
        </authorList>
    </citation>
    <scope>NUCLEOTIDE SEQUENCE</scope>
    <source>
        <strain evidence="1">Th15_F1_A12</strain>
    </source>
</reference>
<comment type="caution">
    <text evidence="1">The sequence shown here is derived from an EMBL/GenBank/DDBJ whole genome shotgun (WGS) entry which is preliminary data.</text>
</comment>
<protein>
    <submittedName>
        <fullName evidence="1">Uncharacterized protein</fullName>
    </submittedName>
</protein>